<gene>
    <name evidence="2" type="ORF">ACH5RR_002496</name>
</gene>
<dbReference type="PANTHER" id="PTHR31175">
    <property type="entry name" value="AUXIN-RESPONSIVE FAMILY PROTEIN"/>
    <property type="match status" value="1"/>
</dbReference>
<proteinExistence type="inferred from homology"/>
<dbReference type="EMBL" id="JBJUIK010000001">
    <property type="protein sequence ID" value="KAL3539130.1"/>
    <property type="molecule type" value="Genomic_DNA"/>
</dbReference>
<dbReference type="Proteomes" id="UP001630127">
    <property type="component" value="Unassembled WGS sequence"/>
</dbReference>
<dbReference type="PANTHER" id="PTHR31175:SF65">
    <property type="entry name" value="AUXIN-RESPONSIVE PROTEIN SAUR66-LIKE"/>
    <property type="match status" value="1"/>
</dbReference>
<accession>A0ABD3B6E1</accession>
<keyword evidence="3" id="KW-1185">Reference proteome</keyword>
<protein>
    <submittedName>
        <fullName evidence="2">Uncharacterized protein</fullName>
    </submittedName>
</protein>
<comment type="similarity">
    <text evidence="1">Belongs to the ARG7 family.</text>
</comment>
<reference evidence="2 3" key="1">
    <citation type="submission" date="2024-11" db="EMBL/GenBank/DDBJ databases">
        <title>A near-complete genome assembly of Cinchona calisaya.</title>
        <authorList>
            <person name="Lian D.C."/>
            <person name="Zhao X.W."/>
            <person name="Wei L."/>
        </authorList>
    </citation>
    <scope>NUCLEOTIDE SEQUENCE [LARGE SCALE GENOMIC DNA]</scope>
    <source>
        <tissue evidence="2">Nenye</tissue>
    </source>
</reference>
<evidence type="ECO:0000313" key="2">
    <source>
        <dbReference type="EMBL" id="KAL3539130.1"/>
    </source>
</evidence>
<evidence type="ECO:0000313" key="3">
    <source>
        <dbReference type="Proteomes" id="UP001630127"/>
    </source>
</evidence>
<evidence type="ECO:0000256" key="1">
    <source>
        <dbReference type="ARBA" id="ARBA00006974"/>
    </source>
</evidence>
<dbReference type="AlphaFoldDB" id="A0ABD3B6E1"/>
<organism evidence="2 3">
    <name type="scientific">Cinchona calisaya</name>
    <dbReference type="NCBI Taxonomy" id="153742"/>
    <lineage>
        <taxon>Eukaryota</taxon>
        <taxon>Viridiplantae</taxon>
        <taxon>Streptophyta</taxon>
        <taxon>Embryophyta</taxon>
        <taxon>Tracheophyta</taxon>
        <taxon>Spermatophyta</taxon>
        <taxon>Magnoliopsida</taxon>
        <taxon>eudicotyledons</taxon>
        <taxon>Gunneridae</taxon>
        <taxon>Pentapetalae</taxon>
        <taxon>asterids</taxon>
        <taxon>lamiids</taxon>
        <taxon>Gentianales</taxon>
        <taxon>Rubiaceae</taxon>
        <taxon>Cinchonoideae</taxon>
        <taxon>Cinchoneae</taxon>
        <taxon>Cinchona</taxon>
    </lineage>
</organism>
<dbReference type="Pfam" id="PF02519">
    <property type="entry name" value="Auxin_inducible"/>
    <property type="match status" value="1"/>
</dbReference>
<sequence>MINTRKLLKMARKWQARAALGRKRLLFPGSNNGEVGSSSSSGCPSTVAKKGHFVVYTADEKRYCIPISYLNNHIFRELFRMAEEEFGLPCDGPITFPCDAVIMDYLISLIKRGATKNIEKALLVSVAACRCSLSYSLHHQETIQHQISVGF</sequence>
<comment type="caution">
    <text evidence="2">The sequence shown here is derived from an EMBL/GenBank/DDBJ whole genome shotgun (WGS) entry which is preliminary data.</text>
</comment>
<dbReference type="InterPro" id="IPR003676">
    <property type="entry name" value="SAUR_fam"/>
</dbReference>
<name>A0ABD3B6E1_9GENT</name>